<sequence>MAITEALWQSVYEGKTRFKSPRPIPGRKMGDMLTLADGTHEYLNTWEARTDYDGPGVPMLKLHLDALRADLTKIVLSTSNRCTPEAVVDFTACKELWDKVKKLEAELRRPYKFEEIPRYTQYIEASLGISIYNVKTDLEDGGERYTNGAQPMVWARAP</sequence>
<dbReference type="EMBL" id="KV423916">
    <property type="protein sequence ID" value="KZT62566.1"/>
    <property type="molecule type" value="Genomic_DNA"/>
</dbReference>
<reference evidence="1 2" key="1">
    <citation type="journal article" date="2016" name="Mol. Biol. Evol.">
        <title>Comparative Genomics of Early-Diverging Mushroom-Forming Fungi Provides Insights into the Origins of Lignocellulose Decay Capabilities.</title>
        <authorList>
            <person name="Nagy L.G."/>
            <person name="Riley R."/>
            <person name="Tritt A."/>
            <person name="Adam C."/>
            <person name="Daum C."/>
            <person name="Floudas D."/>
            <person name="Sun H."/>
            <person name="Yadav J.S."/>
            <person name="Pangilinan J."/>
            <person name="Larsson K.H."/>
            <person name="Matsuura K."/>
            <person name="Barry K."/>
            <person name="Labutti K."/>
            <person name="Kuo R."/>
            <person name="Ohm R.A."/>
            <person name="Bhattacharya S.S."/>
            <person name="Shirouzu T."/>
            <person name="Yoshinaga Y."/>
            <person name="Martin F.M."/>
            <person name="Grigoriev I.V."/>
            <person name="Hibbett D.S."/>
        </authorList>
    </citation>
    <scope>NUCLEOTIDE SEQUENCE [LARGE SCALE GENOMIC DNA]</scope>
    <source>
        <strain evidence="1 2">HHB12733</strain>
    </source>
</reference>
<dbReference type="InParanoid" id="A0A165K212"/>
<evidence type="ECO:0000313" key="1">
    <source>
        <dbReference type="EMBL" id="KZT62566.1"/>
    </source>
</evidence>
<organism evidence="1 2">
    <name type="scientific">Calocera cornea HHB12733</name>
    <dbReference type="NCBI Taxonomy" id="1353952"/>
    <lineage>
        <taxon>Eukaryota</taxon>
        <taxon>Fungi</taxon>
        <taxon>Dikarya</taxon>
        <taxon>Basidiomycota</taxon>
        <taxon>Agaricomycotina</taxon>
        <taxon>Dacrymycetes</taxon>
        <taxon>Dacrymycetales</taxon>
        <taxon>Dacrymycetaceae</taxon>
        <taxon>Calocera</taxon>
    </lineage>
</organism>
<proteinExistence type="predicted"/>
<dbReference type="AlphaFoldDB" id="A0A165K212"/>
<dbReference type="Proteomes" id="UP000076842">
    <property type="component" value="Unassembled WGS sequence"/>
</dbReference>
<gene>
    <name evidence="1" type="ORF">CALCODRAFT_489961</name>
</gene>
<keyword evidence="2" id="KW-1185">Reference proteome</keyword>
<protein>
    <submittedName>
        <fullName evidence="1">Uncharacterized protein</fullName>
    </submittedName>
</protein>
<name>A0A165K212_9BASI</name>
<evidence type="ECO:0000313" key="2">
    <source>
        <dbReference type="Proteomes" id="UP000076842"/>
    </source>
</evidence>
<accession>A0A165K212</accession>